<sequence>MNLFVELKAFRNFLETNPLKPNAQVLWFHLMMIANESGWKKELSIPNSVLMARTGIASKNTLISNRNILIQAKRISYKSRGRTRAGIYVITPFGETSSPKNEPVSSPSNTSGPKNELETGLSSSPVSSPVSSPSSSPETSPYLDIDSDVDKDKTSSLGSSRDGLNQFKSTHTYVSHWPTPNKDMVSQLKLYRQEVGDDLLTHSLEYLAKNNVSPAGVPKYLEKVINCWVKNDITTVSDALNYEKNRTTVPSGGGDVPDIPIFKLTD</sequence>
<organism evidence="2 3">
    <name type="scientific">Levilactobacillus brevis</name>
    <name type="common">Lactobacillus brevis</name>
    <dbReference type="NCBI Taxonomy" id="1580"/>
    <lineage>
        <taxon>Bacteria</taxon>
        <taxon>Bacillati</taxon>
        <taxon>Bacillota</taxon>
        <taxon>Bacilli</taxon>
        <taxon>Lactobacillales</taxon>
        <taxon>Lactobacillaceae</taxon>
        <taxon>Levilactobacillus</taxon>
    </lineage>
</organism>
<feature type="region of interest" description="Disordered" evidence="1">
    <location>
        <begin position="96"/>
        <end position="165"/>
    </location>
</feature>
<dbReference type="AlphaFoldDB" id="A0A2A3TUF6"/>
<gene>
    <name evidence="2" type="ORF">CNR29_07470</name>
</gene>
<dbReference type="Proteomes" id="UP000217918">
    <property type="component" value="Unassembled WGS sequence"/>
</dbReference>
<accession>A0A2A3TUF6</accession>
<dbReference type="RefSeq" id="WP_096110087.1">
    <property type="nucleotide sequence ID" value="NZ_NVYO01000001.1"/>
</dbReference>
<feature type="compositionally biased region" description="Low complexity" evidence="1">
    <location>
        <begin position="122"/>
        <end position="137"/>
    </location>
</feature>
<dbReference type="EMBL" id="NVYO01000001">
    <property type="protein sequence ID" value="PBQ23863.1"/>
    <property type="molecule type" value="Genomic_DNA"/>
</dbReference>
<evidence type="ECO:0000256" key="1">
    <source>
        <dbReference type="SAM" id="MobiDB-lite"/>
    </source>
</evidence>
<feature type="compositionally biased region" description="Polar residues" evidence="1">
    <location>
        <begin position="96"/>
        <end position="113"/>
    </location>
</feature>
<evidence type="ECO:0000313" key="3">
    <source>
        <dbReference type="Proteomes" id="UP000217918"/>
    </source>
</evidence>
<protein>
    <submittedName>
        <fullName evidence="2">Uncharacterized protein</fullName>
    </submittedName>
</protein>
<proteinExistence type="predicted"/>
<name>A0A2A3TUF6_LEVBR</name>
<comment type="caution">
    <text evidence="2">The sequence shown here is derived from an EMBL/GenBank/DDBJ whole genome shotgun (WGS) entry which is preliminary data.</text>
</comment>
<feature type="compositionally biased region" description="Polar residues" evidence="1">
    <location>
        <begin position="155"/>
        <end position="165"/>
    </location>
</feature>
<reference evidence="2 3" key="1">
    <citation type="submission" date="2017-09" db="EMBL/GenBank/DDBJ databases">
        <title>Genome sequence of Lactobacillus brevis D7.</title>
        <authorList>
            <person name="Kwon M.-S."/>
            <person name="Lim S.K."/>
            <person name="Choi H.-J."/>
        </authorList>
    </citation>
    <scope>NUCLEOTIDE SEQUENCE [LARGE SCALE GENOMIC DNA]</scope>
    <source>
        <strain evidence="2 3">D7</strain>
    </source>
</reference>
<evidence type="ECO:0000313" key="2">
    <source>
        <dbReference type="EMBL" id="PBQ23863.1"/>
    </source>
</evidence>